<protein>
    <recommendedName>
        <fullName evidence="4">Phage abortive infection protein</fullName>
    </recommendedName>
</protein>
<organism evidence="2 3">
    <name type="scientific">Halomonas qinghailakensis</name>
    <dbReference type="NCBI Taxonomy" id="2937790"/>
    <lineage>
        <taxon>Bacteria</taxon>
        <taxon>Pseudomonadati</taxon>
        <taxon>Pseudomonadota</taxon>
        <taxon>Gammaproteobacteria</taxon>
        <taxon>Oceanospirillales</taxon>
        <taxon>Halomonadaceae</taxon>
        <taxon>Halomonas</taxon>
    </lineage>
</organism>
<sequence>MKPKFFVIIAFLVLALGWFSYWMNFGFIHKLEISSSQEHWALFGDFLGGVVNPILTFLTILILVRSLSLHKEEVGKVNKHEKVRSFETHFFNMIASQKTLYDNFVLEVGFDVKEEYNSANAVIALEDIILEIKSNGGSKEDIAHALNEYDSEDRIYSVVRTFSVIVKLVEKKLSDSCGFDKDERSEYYEVLINYTDFSLVRLILISIKYTEYAQTNCLRNNKEFMGVFETLGISDYLKNI</sequence>
<evidence type="ECO:0000256" key="1">
    <source>
        <dbReference type="SAM" id="Phobius"/>
    </source>
</evidence>
<keyword evidence="1" id="KW-0472">Membrane</keyword>
<feature type="transmembrane region" description="Helical" evidence="1">
    <location>
        <begin position="5"/>
        <end position="28"/>
    </location>
</feature>
<keyword evidence="1" id="KW-0812">Transmembrane</keyword>
<dbReference type="AlphaFoldDB" id="A0AA46YN74"/>
<feature type="transmembrane region" description="Helical" evidence="1">
    <location>
        <begin position="40"/>
        <end position="64"/>
    </location>
</feature>
<evidence type="ECO:0000313" key="2">
    <source>
        <dbReference type="EMBL" id="UYO73701.1"/>
    </source>
</evidence>
<dbReference type="RefSeq" id="WP_264017801.1">
    <property type="nucleotide sequence ID" value="NZ_CP096973.1"/>
</dbReference>
<gene>
    <name evidence="2" type="ORF">M0220_12535</name>
</gene>
<dbReference type="EMBL" id="CP096973">
    <property type="protein sequence ID" value="UYO73701.1"/>
    <property type="molecule type" value="Genomic_DNA"/>
</dbReference>
<accession>A0AA46YN74</accession>
<keyword evidence="1" id="KW-1133">Transmembrane helix</keyword>
<name>A0AA46YN74_9GAMM</name>
<evidence type="ECO:0008006" key="4">
    <source>
        <dbReference type="Google" id="ProtNLM"/>
    </source>
</evidence>
<dbReference type="KEGG" id="hqn:M0220_12535"/>
<reference evidence="2" key="1">
    <citation type="submission" date="2022-05" db="EMBL/GenBank/DDBJ databases">
        <title>Complete sequence of a novel PHA-producing Halomonas strain.</title>
        <authorList>
            <person name="Zheng Z."/>
        </authorList>
    </citation>
    <scope>NUCLEOTIDE SEQUENCE</scope>
    <source>
        <strain evidence="2">ZZQ-149</strain>
    </source>
</reference>
<dbReference type="Proteomes" id="UP001164935">
    <property type="component" value="Chromosome"/>
</dbReference>
<proteinExistence type="predicted"/>
<evidence type="ECO:0000313" key="3">
    <source>
        <dbReference type="Proteomes" id="UP001164935"/>
    </source>
</evidence>
<keyword evidence="3" id="KW-1185">Reference proteome</keyword>